<name>A0A1H1NT10_9ACTN</name>
<keyword evidence="2" id="KW-0805">Transcription regulation</keyword>
<dbReference type="RefSeq" id="WP_091519737.1">
    <property type="nucleotide sequence ID" value="NZ_LT629772.1"/>
</dbReference>
<protein>
    <submittedName>
        <fullName evidence="6">DNA-binding transcriptional regulator, LysR family</fullName>
    </submittedName>
</protein>
<evidence type="ECO:0000256" key="4">
    <source>
        <dbReference type="ARBA" id="ARBA00023163"/>
    </source>
</evidence>
<keyword evidence="3 6" id="KW-0238">DNA-binding</keyword>
<keyword evidence="7" id="KW-1185">Reference proteome</keyword>
<dbReference type="EMBL" id="LT629772">
    <property type="protein sequence ID" value="SDS02094.1"/>
    <property type="molecule type" value="Genomic_DNA"/>
</dbReference>
<dbReference type="InterPro" id="IPR005119">
    <property type="entry name" value="LysR_subst-bd"/>
</dbReference>
<dbReference type="Proteomes" id="UP000199103">
    <property type="component" value="Chromosome I"/>
</dbReference>
<dbReference type="STRING" id="630515.SAMN04489812_0635"/>
<dbReference type="InterPro" id="IPR036390">
    <property type="entry name" value="WH_DNA-bd_sf"/>
</dbReference>
<dbReference type="GO" id="GO:0003677">
    <property type="term" value="F:DNA binding"/>
    <property type="evidence" value="ECO:0007669"/>
    <property type="project" value="UniProtKB-KW"/>
</dbReference>
<evidence type="ECO:0000313" key="6">
    <source>
        <dbReference type="EMBL" id="SDS02094.1"/>
    </source>
</evidence>
<comment type="similarity">
    <text evidence="1">Belongs to the LysR transcriptional regulatory family.</text>
</comment>
<keyword evidence="4" id="KW-0804">Transcription</keyword>
<dbReference type="GO" id="GO:0032993">
    <property type="term" value="C:protein-DNA complex"/>
    <property type="evidence" value="ECO:0007669"/>
    <property type="project" value="TreeGrafter"/>
</dbReference>
<evidence type="ECO:0000256" key="2">
    <source>
        <dbReference type="ARBA" id="ARBA00023015"/>
    </source>
</evidence>
<feature type="domain" description="HTH lysR-type" evidence="5">
    <location>
        <begin position="7"/>
        <end position="64"/>
    </location>
</feature>
<dbReference type="SUPFAM" id="SSF53850">
    <property type="entry name" value="Periplasmic binding protein-like II"/>
    <property type="match status" value="1"/>
</dbReference>
<dbReference type="InterPro" id="IPR036388">
    <property type="entry name" value="WH-like_DNA-bd_sf"/>
</dbReference>
<dbReference type="Pfam" id="PF03466">
    <property type="entry name" value="LysR_substrate"/>
    <property type="match status" value="1"/>
</dbReference>
<sequence>MMEPDDVPPAWLSSFLAVVDNATFTAAAATTHRSQPRVSAHVAGLERLLGRRLFERGSRPVQLTEAGERLLPHARAAMSEIRLGMEAVGSLGGDLQGTIVLGSFAGPSGVLLAPLIRRFRQSHPGVTIDLREGGPRWLEDAVASFALDLSIRVADMPTHHDLAFRHLLDEHIVLALPIGHQVTQQPDPERHLDGLPLIVTGSPTEGWTDFTDRLSAAGILPGSVLAVTHPTTVIAMVRAGLGIGMLGEMGATISAFGDVDIRRLPGELWTRGIRAYWHPKRDLSVASRQFLDDLADTCGSADQYSTVANSPA</sequence>
<dbReference type="PRINTS" id="PR00039">
    <property type="entry name" value="HTHLYSR"/>
</dbReference>
<gene>
    <name evidence="6" type="ORF">SAMN04489812_0635</name>
</gene>
<dbReference type="GO" id="GO:0003700">
    <property type="term" value="F:DNA-binding transcription factor activity"/>
    <property type="evidence" value="ECO:0007669"/>
    <property type="project" value="InterPro"/>
</dbReference>
<dbReference type="Gene3D" id="1.10.10.10">
    <property type="entry name" value="Winged helix-like DNA-binding domain superfamily/Winged helix DNA-binding domain"/>
    <property type="match status" value="1"/>
</dbReference>
<accession>A0A1H1NT10</accession>
<proteinExistence type="inferred from homology"/>
<evidence type="ECO:0000256" key="1">
    <source>
        <dbReference type="ARBA" id="ARBA00009437"/>
    </source>
</evidence>
<organism evidence="6 7">
    <name type="scientific">Microlunatus soli</name>
    <dbReference type="NCBI Taxonomy" id="630515"/>
    <lineage>
        <taxon>Bacteria</taxon>
        <taxon>Bacillati</taxon>
        <taxon>Actinomycetota</taxon>
        <taxon>Actinomycetes</taxon>
        <taxon>Propionibacteriales</taxon>
        <taxon>Propionibacteriaceae</taxon>
        <taxon>Microlunatus</taxon>
    </lineage>
</organism>
<dbReference type="SUPFAM" id="SSF46785">
    <property type="entry name" value="Winged helix' DNA-binding domain"/>
    <property type="match status" value="1"/>
</dbReference>
<dbReference type="Pfam" id="PF00126">
    <property type="entry name" value="HTH_1"/>
    <property type="match status" value="1"/>
</dbReference>
<dbReference type="Gene3D" id="3.40.190.290">
    <property type="match status" value="1"/>
</dbReference>
<dbReference type="PANTHER" id="PTHR30346:SF29">
    <property type="entry name" value="LYSR SUBSTRATE-BINDING"/>
    <property type="match status" value="1"/>
</dbReference>
<dbReference type="AlphaFoldDB" id="A0A1H1NT10"/>
<dbReference type="OrthoDB" id="3181812at2"/>
<dbReference type="FunFam" id="1.10.10.10:FF:000001">
    <property type="entry name" value="LysR family transcriptional regulator"/>
    <property type="match status" value="1"/>
</dbReference>
<reference evidence="6 7" key="1">
    <citation type="submission" date="2016-10" db="EMBL/GenBank/DDBJ databases">
        <authorList>
            <person name="de Groot N.N."/>
        </authorList>
    </citation>
    <scope>NUCLEOTIDE SEQUENCE [LARGE SCALE GENOMIC DNA]</scope>
    <source>
        <strain evidence="6 7">DSM 21800</strain>
    </source>
</reference>
<dbReference type="PROSITE" id="PS50931">
    <property type="entry name" value="HTH_LYSR"/>
    <property type="match status" value="1"/>
</dbReference>
<dbReference type="CDD" id="cd05466">
    <property type="entry name" value="PBP2_LTTR_substrate"/>
    <property type="match status" value="1"/>
</dbReference>
<dbReference type="PANTHER" id="PTHR30346">
    <property type="entry name" value="TRANSCRIPTIONAL DUAL REGULATOR HCAR-RELATED"/>
    <property type="match status" value="1"/>
</dbReference>
<evidence type="ECO:0000256" key="3">
    <source>
        <dbReference type="ARBA" id="ARBA00023125"/>
    </source>
</evidence>
<dbReference type="InterPro" id="IPR000847">
    <property type="entry name" value="LysR_HTH_N"/>
</dbReference>
<evidence type="ECO:0000313" key="7">
    <source>
        <dbReference type="Proteomes" id="UP000199103"/>
    </source>
</evidence>
<evidence type="ECO:0000259" key="5">
    <source>
        <dbReference type="PROSITE" id="PS50931"/>
    </source>
</evidence>